<dbReference type="Proteomes" id="UP000476820">
    <property type="component" value="Unassembled WGS sequence"/>
</dbReference>
<keyword evidence="1" id="KW-0238">DNA-binding</keyword>
<evidence type="ECO:0000313" key="3">
    <source>
        <dbReference type="Proteomes" id="UP000476820"/>
    </source>
</evidence>
<sequence>MNERLKNLRESLNISQETLGEKINVTRSHISSIEKGKRSLTDRIIADICREFNVNEDWLRNGTQPMFIEPDTFSLDEYVKQKGATDFELEIIKAFFEMDPEIRKAATEQFKASLLSKLANTNELAATKKESFEDYKKKELEAYALELEAESKGEISSASEKLKDA</sequence>
<proteinExistence type="predicted"/>
<dbReference type="Pfam" id="PF01381">
    <property type="entry name" value="HTH_3"/>
    <property type="match status" value="1"/>
</dbReference>
<dbReference type="SUPFAM" id="SSF47413">
    <property type="entry name" value="lambda repressor-like DNA-binding domains"/>
    <property type="match status" value="1"/>
</dbReference>
<dbReference type="EMBL" id="SWOV01000014">
    <property type="protein sequence ID" value="NFF87629.1"/>
    <property type="molecule type" value="Genomic_DNA"/>
</dbReference>
<dbReference type="CDD" id="cd00093">
    <property type="entry name" value="HTH_XRE"/>
    <property type="match status" value="1"/>
</dbReference>
<reference evidence="2 3" key="1">
    <citation type="submission" date="2019-04" db="EMBL/GenBank/DDBJ databases">
        <title>Genome sequencing of Clostridium botulinum Groups I-IV and Clostridium butyricum.</title>
        <authorList>
            <person name="Brunt J."/>
            <person name="Van Vliet A.H.M."/>
            <person name="Stringer S.C."/>
            <person name="Carter A.T."/>
            <person name="Peck M.W."/>
        </authorList>
    </citation>
    <scope>NUCLEOTIDE SEQUENCE [LARGE SCALE GENOMIC DNA]</scope>
    <source>
        <strain evidence="2 3">1605</strain>
    </source>
</reference>
<dbReference type="PROSITE" id="PS50943">
    <property type="entry name" value="HTH_CROC1"/>
    <property type="match status" value="1"/>
</dbReference>
<dbReference type="PANTHER" id="PTHR46558">
    <property type="entry name" value="TRACRIPTIONAL REGULATORY PROTEIN-RELATED-RELATED"/>
    <property type="match status" value="1"/>
</dbReference>
<protein>
    <submittedName>
        <fullName evidence="2">Helix-turn-helix domain-containing protein</fullName>
    </submittedName>
</protein>
<comment type="caution">
    <text evidence="2">The sequence shown here is derived from an EMBL/GenBank/DDBJ whole genome shotgun (WGS) entry which is preliminary data.</text>
</comment>
<evidence type="ECO:0000256" key="1">
    <source>
        <dbReference type="ARBA" id="ARBA00023125"/>
    </source>
</evidence>
<dbReference type="RefSeq" id="WP_053342007.1">
    <property type="nucleotide sequence ID" value="NZ_LFPG01000004.1"/>
</dbReference>
<name>A0A0L9YAF6_CLOBO</name>
<dbReference type="InterPro" id="IPR001387">
    <property type="entry name" value="Cro/C1-type_HTH"/>
</dbReference>
<organism evidence="2 3">
    <name type="scientific">Clostridium botulinum</name>
    <dbReference type="NCBI Taxonomy" id="1491"/>
    <lineage>
        <taxon>Bacteria</taxon>
        <taxon>Bacillati</taxon>
        <taxon>Bacillota</taxon>
        <taxon>Clostridia</taxon>
        <taxon>Eubacteriales</taxon>
        <taxon>Clostridiaceae</taxon>
        <taxon>Clostridium</taxon>
    </lineage>
</organism>
<gene>
    <name evidence="2" type="ORF">FC774_07045</name>
</gene>
<dbReference type="InterPro" id="IPR010982">
    <property type="entry name" value="Lambda_DNA-bd_dom_sf"/>
</dbReference>
<dbReference type="AlphaFoldDB" id="A0A0L9YAF6"/>
<dbReference type="PANTHER" id="PTHR46558:SF15">
    <property type="entry name" value="HELIX-TURN-HELIX DOMAIN PROTEIN"/>
    <property type="match status" value="1"/>
</dbReference>
<dbReference type="OrthoDB" id="2735991at2"/>
<evidence type="ECO:0000313" key="2">
    <source>
        <dbReference type="EMBL" id="NFF87629.1"/>
    </source>
</evidence>
<dbReference type="SMART" id="SM00530">
    <property type="entry name" value="HTH_XRE"/>
    <property type="match status" value="1"/>
</dbReference>
<accession>A0A0L9YAF6</accession>
<dbReference type="Gene3D" id="1.10.260.40">
    <property type="entry name" value="lambda repressor-like DNA-binding domains"/>
    <property type="match status" value="1"/>
</dbReference>
<dbReference type="GO" id="GO:0003677">
    <property type="term" value="F:DNA binding"/>
    <property type="evidence" value="ECO:0007669"/>
    <property type="project" value="UniProtKB-KW"/>
</dbReference>